<dbReference type="Proteomes" id="UP001145742">
    <property type="component" value="Unassembled WGS sequence"/>
</dbReference>
<feature type="compositionally biased region" description="Basic and acidic residues" evidence="1">
    <location>
        <begin position="196"/>
        <end position="226"/>
    </location>
</feature>
<gene>
    <name evidence="2" type="ORF">WISP_41843</name>
</gene>
<feature type="compositionally biased region" description="Basic and acidic residues" evidence="1">
    <location>
        <begin position="272"/>
        <end position="288"/>
    </location>
</feature>
<feature type="region of interest" description="Disordered" evidence="1">
    <location>
        <begin position="181"/>
        <end position="303"/>
    </location>
</feature>
<proteinExistence type="predicted"/>
<accession>A0ABQ9DHX8</accession>
<evidence type="ECO:0000256" key="1">
    <source>
        <dbReference type="SAM" id="MobiDB-lite"/>
    </source>
</evidence>
<name>A0ABQ9DHX8_9PASS</name>
<keyword evidence="3" id="KW-1185">Reference proteome</keyword>
<evidence type="ECO:0000313" key="2">
    <source>
        <dbReference type="EMBL" id="KAJ7421577.1"/>
    </source>
</evidence>
<comment type="caution">
    <text evidence="2">The sequence shown here is derived from an EMBL/GenBank/DDBJ whole genome shotgun (WGS) entry which is preliminary data.</text>
</comment>
<evidence type="ECO:0000313" key="3">
    <source>
        <dbReference type="Proteomes" id="UP001145742"/>
    </source>
</evidence>
<feature type="compositionally biased region" description="Basic and acidic residues" evidence="1">
    <location>
        <begin position="251"/>
        <end position="265"/>
    </location>
</feature>
<dbReference type="EMBL" id="WHWB01033177">
    <property type="protein sequence ID" value="KAJ7421577.1"/>
    <property type="molecule type" value="Genomic_DNA"/>
</dbReference>
<sequence>MELSEATFTIRVPPGMLQVLLKLCPCEPVFGATLPKMLTPPVTLNNSLQINSYGKRFSLWPCDCFVCFEPEDAGTEVKVMVKAITGGSVAAAFGLQISSNHGGNLAELKLYGRQNSPRNRQGIKLTACYADFVCTEKRSHESVSGPFALPSHPFPTLRECIYCTGKNAAETMTFKPLKLSSSMDTNKYGQGAVPRGRRDQELAERKDNKEKELSQGEYRRDHKLSQWEDDSDKELSQWEDSNEKGMSQWGHDNDRELFHKEDNSDKGMSQQEYRRDQELSQGEGDKDVSQGADKNDEELSQEE</sequence>
<reference evidence="2" key="1">
    <citation type="submission" date="2019-10" db="EMBL/GenBank/DDBJ databases">
        <authorList>
            <person name="Soares A.E.R."/>
            <person name="Aleixo A."/>
            <person name="Schneider P."/>
            <person name="Miyaki C.Y."/>
            <person name="Schneider M.P."/>
            <person name="Mello C."/>
            <person name="Vasconcelos A.T.R."/>
        </authorList>
    </citation>
    <scope>NUCLEOTIDE SEQUENCE</scope>
    <source>
        <tissue evidence="2">Muscle</tissue>
    </source>
</reference>
<protein>
    <submittedName>
        <fullName evidence="2">Uncharacterized protein</fullName>
    </submittedName>
</protein>
<organism evidence="2 3">
    <name type="scientific">Willisornis vidua</name>
    <name type="common">Xingu scale-backed antbird</name>
    <dbReference type="NCBI Taxonomy" id="1566151"/>
    <lineage>
        <taxon>Eukaryota</taxon>
        <taxon>Metazoa</taxon>
        <taxon>Chordata</taxon>
        <taxon>Craniata</taxon>
        <taxon>Vertebrata</taxon>
        <taxon>Euteleostomi</taxon>
        <taxon>Archelosauria</taxon>
        <taxon>Archosauria</taxon>
        <taxon>Dinosauria</taxon>
        <taxon>Saurischia</taxon>
        <taxon>Theropoda</taxon>
        <taxon>Coelurosauria</taxon>
        <taxon>Aves</taxon>
        <taxon>Neognathae</taxon>
        <taxon>Neoaves</taxon>
        <taxon>Telluraves</taxon>
        <taxon>Australaves</taxon>
        <taxon>Passeriformes</taxon>
        <taxon>Thamnophilidae</taxon>
        <taxon>Willisornis</taxon>
    </lineage>
</organism>